<feature type="domain" description="Peptidase A1" evidence="7">
    <location>
        <begin position="100"/>
        <end position="434"/>
    </location>
</feature>
<protein>
    <submittedName>
        <fullName evidence="8">Aspartic-type endopeptidase</fullName>
    </submittedName>
</protein>
<evidence type="ECO:0000256" key="2">
    <source>
        <dbReference type="ARBA" id="ARBA00022750"/>
    </source>
</evidence>
<dbReference type="GO" id="GO:0004190">
    <property type="term" value="F:aspartic-type endopeptidase activity"/>
    <property type="evidence" value="ECO:0007669"/>
    <property type="project" value="UniProtKB-KW"/>
</dbReference>
<comment type="similarity">
    <text evidence="1 5">Belongs to the peptidase A1 family.</text>
</comment>
<dbReference type="PANTHER" id="PTHR47966:SF47">
    <property type="entry name" value="ENDOPEPTIDASE, PUTATIVE (AFU_ORTHOLOGUE AFUA_3G01220)-RELATED"/>
    <property type="match status" value="1"/>
</dbReference>
<feature type="active site" evidence="4">
    <location>
        <position position="325"/>
    </location>
</feature>
<feature type="signal peptide" evidence="6">
    <location>
        <begin position="1"/>
        <end position="22"/>
    </location>
</feature>
<evidence type="ECO:0000256" key="5">
    <source>
        <dbReference type="RuleBase" id="RU000454"/>
    </source>
</evidence>
<evidence type="ECO:0000256" key="6">
    <source>
        <dbReference type="SAM" id="SignalP"/>
    </source>
</evidence>
<dbReference type="InterPro" id="IPR001461">
    <property type="entry name" value="Aspartic_peptidase_A1"/>
</dbReference>
<dbReference type="AlphaFoldDB" id="A0A6N4SLX6"/>
<dbReference type="PROSITE" id="PS00141">
    <property type="entry name" value="ASP_PROTEASE"/>
    <property type="match status" value="1"/>
</dbReference>
<dbReference type="EMBL" id="DF933835">
    <property type="protein sequence ID" value="GAM40724.1"/>
    <property type="molecule type" value="Genomic_DNA"/>
</dbReference>
<gene>
    <name evidence="8" type="ORF">TCE0_039f13296</name>
</gene>
<evidence type="ECO:0000256" key="3">
    <source>
        <dbReference type="ARBA" id="ARBA00022801"/>
    </source>
</evidence>
<dbReference type="CDD" id="cd05471">
    <property type="entry name" value="pepsin_like"/>
    <property type="match status" value="1"/>
</dbReference>
<keyword evidence="9" id="KW-1185">Reference proteome</keyword>
<evidence type="ECO:0000313" key="8">
    <source>
        <dbReference type="EMBL" id="GAM40724.1"/>
    </source>
</evidence>
<proteinExistence type="inferred from homology"/>
<keyword evidence="6" id="KW-0732">Signal</keyword>
<dbReference type="InterPro" id="IPR033121">
    <property type="entry name" value="PEPTIDASE_A1"/>
</dbReference>
<feature type="chain" id="PRO_5027624798" evidence="6">
    <location>
        <begin position="23"/>
        <end position="445"/>
    </location>
</feature>
<dbReference type="InterPro" id="IPR021109">
    <property type="entry name" value="Peptidase_aspartic_dom_sf"/>
</dbReference>
<evidence type="ECO:0000259" key="7">
    <source>
        <dbReference type="PROSITE" id="PS51767"/>
    </source>
</evidence>
<dbReference type="PANTHER" id="PTHR47966">
    <property type="entry name" value="BETA-SITE APP-CLEAVING ENZYME, ISOFORM A-RELATED"/>
    <property type="match status" value="1"/>
</dbReference>
<dbReference type="SUPFAM" id="SSF50630">
    <property type="entry name" value="Acid proteases"/>
    <property type="match status" value="1"/>
</dbReference>
<name>A0A6N4SLX6_TALPI</name>
<dbReference type="InterPro" id="IPR001969">
    <property type="entry name" value="Aspartic_peptidase_AS"/>
</dbReference>
<dbReference type="PRINTS" id="PR00792">
    <property type="entry name" value="PEPSIN"/>
</dbReference>
<evidence type="ECO:0000313" key="9">
    <source>
        <dbReference type="Proteomes" id="UP000053095"/>
    </source>
</evidence>
<dbReference type="PROSITE" id="PS51767">
    <property type="entry name" value="PEPTIDASE_A1"/>
    <property type="match status" value="1"/>
</dbReference>
<accession>A0A6N4SLX6</accession>
<sequence length="445" mass="47250">MRFVSGPSVATAMLLLSLGADATPIKSNKSLRTRRSLNSTTWKPAAFAESSTLSKSTNYVALKKVAGGSARHSAAHLKGLTTPATNASTELISLLEGEEFATEITIGTQTFEVILDTGSSDTWVIESGFECVDVGTKKKESESYCDFGTPYTVEKTFTTIKNEDFNIGYGDGEFLEGIMGTETVTLAGITVEKQTIALANYAGWYGDGTTSGLTGFAYPALTSAYSSNGTQKVYNPLFTTMYEDGLVDSYFSLAILRDVSGASGYLTLGGLPPIDFDETFATTPILVTSISGYPKGYDFYTIEVDSINLNGKVLSGGSGAKYIVDSGTTLNYYPTSMANAVNAAFSPPATYNDTQGAYLVDCNATAPAHTITIGGTEFTINPLDMILYVGDNLCISGIDDGGDNASEDLYILGDTFQKNVVSVFDVGAAEMKFAPNVNYTSNDTY</sequence>
<evidence type="ECO:0000256" key="1">
    <source>
        <dbReference type="ARBA" id="ARBA00007447"/>
    </source>
</evidence>
<dbReference type="Proteomes" id="UP000053095">
    <property type="component" value="Unassembled WGS sequence"/>
</dbReference>
<reference evidence="9" key="1">
    <citation type="journal article" date="2015" name="Genome Announc.">
        <title>Draft genome sequence of Talaromyces cellulolyticus strain Y-94, a source of lignocellulosic biomass-degrading enzymes.</title>
        <authorList>
            <person name="Fujii T."/>
            <person name="Koike H."/>
            <person name="Sawayama S."/>
            <person name="Yano S."/>
            <person name="Inoue H."/>
        </authorList>
    </citation>
    <scope>NUCLEOTIDE SEQUENCE [LARGE SCALE GENOMIC DNA]</scope>
    <source>
        <strain evidence="9">Y-94</strain>
    </source>
</reference>
<dbReference type="Gene3D" id="2.40.70.10">
    <property type="entry name" value="Acid Proteases"/>
    <property type="match status" value="2"/>
</dbReference>
<keyword evidence="3 5" id="KW-0378">Hydrolase</keyword>
<evidence type="ECO:0000256" key="4">
    <source>
        <dbReference type="PIRSR" id="PIRSR601461-1"/>
    </source>
</evidence>
<dbReference type="GO" id="GO:0000324">
    <property type="term" value="C:fungal-type vacuole"/>
    <property type="evidence" value="ECO:0007669"/>
    <property type="project" value="TreeGrafter"/>
</dbReference>
<dbReference type="GO" id="GO:0006508">
    <property type="term" value="P:proteolysis"/>
    <property type="evidence" value="ECO:0007669"/>
    <property type="project" value="UniProtKB-KW"/>
</dbReference>
<keyword evidence="5" id="KW-0645">Protease</keyword>
<keyword evidence="2 5" id="KW-0064">Aspartyl protease</keyword>
<comment type="caution">
    <text evidence="8">The sequence shown here is derived from an EMBL/GenBank/DDBJ whole genome shotgun (WGS) entry which is preliminary data.</text>
</comment>
<dbReference type="Pfam" id="PF00026">
    <property type="entry name" value="Asp"/>
    <property type="match status" value="1"/>
</dbReference>
<feature type="active site" evidence="4">
    <location>
        <position position="116"/>
    </location>
</feature>
<organism evidence="8 9">
    <name type="scientific">Talaromyces pinophilus</name>
    <name type="common">Penicillium pinophilum</name>
    <dbReference type="NCBI Taxonomy" id="128442"/>
    <lineage>
        <taxon>Eukaryota</taxon>
        <taxon>Fungi</taxon>
        <taxon>Dikarya</taxon>
        <taxon>Ascomycota</taxon>
        <taxon>Pezizomycotina</taxon>
        <taxon>Eurotiomycetes</taxon>
        <taxon>Eurotiomycetidae</taxon>
        <taxon>Eurotiales</taxon>
        <taxon>Trichocomaceae</taxon>
        <taxon>Talaromyces</taxon>
        <taxon>Talaromyces sect. Talaromyces</taxon>
    </lineage>
</organism>
<dbReference type="InterPro" id="IPR034164">
    <property type="entry name" value="Pepsin-like_dom"/>
</dbReference>